<organism evidence="1 2">
    <name type="scientific">Yimella lutea</name>
    <dbReference type="NCBI Taxonomy" id="587872"/>
    <lineage>
        <taxon>Bacteria</taxon>
        <taxon>Bacillati</taxon>
        <taxon>Actinomycetota</taxon>
        <taxon>Actinomycetes</taxon>
        <taxon>Micrococcales</taxon>
        <taxon>Dermacoccaceae</taxon>
        <taxon>Yimella</taxon>
    </lineage>
</organism>
<dbReference type="InterPro" id="IPR027417">
    <property type="entry name" value="P-loop_NTPase"/>
</dbReference>
<keyword evidence="2" id="KW-1185">Reference proteome</keyword>
<dbReference type="Proteomes" id="UP000320806">
    <property type="component" value="Unassembled WGS sequence"/>
</dbReference>
<dbReference type="EMBL" id="VFMO01000001">
    <property type="protein sequence ID" value="TQJ15886.1"/>
    <property type="molecule type" value="Genomic_DNA"/>
</dbReference>
<dbReference type="Pfam" id="PF13671">
    <property type="entry name" value="AAA_33"/>
    <property type="match status" value="1"/>
</dbReference>
<dbReference type="AlphaFoldDB" id="A0A542EL08"/>
<accession>A0A542EL08</accession>
<dbReference type="SUPFAM" id="SSF52540">
    <property type="entry name" value="P-loop containing nucleoside triphosphate hydrolases"/>
    <property type="match status" value="1"/>
</dbReference>
<evidence type="ECO:0000313" key="1">
    <source>
        <dbReference type="EMBL" id="TQJ15886.1"/>
    </source>
</evidence>
<reference evidence="1 2" key="1">
    <citation type="submission" date="2019-06" db="EMBL/GenBank/DDBJ databases">
        <title>Sequencing the genomes of 1000 actinobacteria strains.</title>
        <authorList>
            <person name="Klenk H.-P."/>
        </authorList>
    </citation>
    <scope>NUCLEOTIDE SEQUENCE [LARGE SCALE GENOMIC DNA]</scope>
    <source>
        <strain evidence="1 2">DSM 19828</strain>
    </source>
</reference>
<protein>
    <submittedName>
        <fullName evidence="1">AAA domain-containing protein</fullName>
    </submittedName>
</protein>
<gene>
    <name evidence="1" type="ORF">FB459_3463</name>
</gene>
<name>A0A542EL08_9MICO</name>
<proteinExistence type="predicted"/>
<sequence length="179" mass="19920">MSGEHLVVLRGNSGSGKTTIARRLQLAMGRGTANIGQDHFRRTVLREHDVAGGDNIAFIAESARYCVSIGYHVILEGIFCSEHYGDMLRELIDTHRGPAHVFYLDVPLEETLRRHEGRPMRAKVEPDRLRQWYVANDVLNVPGEVILDETGDVDSTTQLVIARIGKVSPKSSVEGARFL</sequence>
<evidence type="ECO:0000313" key="2">
    <source>
        <dbReference type="Proteomes" id="UP000320806"/>
    </source>
</evidence>
<comment type="caution">
    <text evidence="1">The sequence shown here is derived from an EMBL/GenBank/DDBJ whole genome shotgun (WGS) entry which is preliminary data.</text>
</comment>
<dbReference type="Gene3D" id="3.40.50.300">
    <property type="entry name" value="P-loop containing nucleotide triphosphate hydrolases"/>
    <property type="match status" value="1"/>
</dbReference>
<dbReference type="RefSeq" id="WP_246092506.1">
    <property type="nucleotide sequence ID" value="NZ_BAABCI010000023.1"/>
</dbReference>
<dbReference type="PRINTS" id="PR01100">
    <property type="entry name" value="SHIKIMTKNASE"/>
</dbReference>